<dbReference type="InterPro" id="IPR053159">
    <property type="entry name" value="Hybrid_Histidine_Kinase"/>
</dbReference>
<evidence type="ECO:0000256" key="1">
    <source>
        <dbReference type="ARBA" id="ARBA00000085"/>
    </source>
</evidence>
<comment type="catalytic activity">
    <reaction evidence="1">
        <text>ATP + protein L-histidine = ADP + protein N-phospho-L-histidine.</text>
        <dbReference type="EC" id="2.7.13.3"/>
    </reaction>
</comment>
<dbReference type="Gene3D" id="3.30.450.40">
    <property type="match status" value="1"/>
</dbReference>
<dbReference type="Pfam" id="PF01590">
    <property type="entry name" value="GAF"/>
    <property type="match status" value="1"/>
</dbReference>
<evidence type="ECO:0000259" key="5">
    <source>
        <dbReference type="PROSITE" id="PS50109"/>
    </source>
</evidence>
<dbReference type="Pfam" id="PF02518">
    <property type="entry name" value="HATPase_c"/>
    <property type="match status" value="1"/>
</dbReference>
<reference evidence="6 7" key="1">
    <citation type="submission" date="2019-08" db="EMBL/GenBank/DDBJ databases">
        <title>Archangium and Cystobacter genomes.</title>
        <authorList>
            <person name="Chen I.-C.K."/>
            <person name="Wielgoss S."/>
        </authorList>
    </citation>
    <scope>NUCLEOTIDE SEQUENCE [LARGE SCALE GENOMIC DNA]</scope>
    <source>
        <strain evidence="6 7">Cbm 6</strain>
    </source>
</reference>
<dbReference type="InterPro" id="IPR011009">
    <property type="entry name" value="Kinase-like_dom_sf"/>
</dbReference>
<dbReference type="PROSITE" id="PS50109">
    <property type="entry name" value="HIS_KIN"/>
    <property type="match status" value="1"/>
</dbReference>
<dbReference type="Pfam" id="PF13191">
    <property type="entry name" value="AAA_16"/>
    <property type="match status" value="1"/>
</dbReference>
<dbReference type="EMBL" id="CP043494">
    <property type="protein sequence ID" value="WNG49007.1"/>
    <property type="molecule type" value="Genomic_DNA"/>
</dbReference>
<dbReference type="Proteomes" id="UP001611383">
    <property type="component" value="Chromosome"/>
</dbReference>
<evidence type="ECO:0000259" key="4">
    <source>
        <dbReference type="PROSITE" id="PS50011"/>
    </source>
</evidence>
<gene>
    <name evidence="6" type="ORF">F0U60_36480</name>
</gene>
<sequence length="1763" mass="195292">MHQLPGYALLEPLQSTSSSLLYRALRESDRQTVILKTLRSELPGARERAQLQREYTILQRLRGTPGVIQVHGCELLQERPVLVLSNVGGTTLSERLGERLALARFLPIALELCSTLAEVHRRGVVHKDIKPANILLSASGQPWLIDFGISTLQRTQHVEASPATLVEGTPAYMSPEQTGRMNRTLDYRTDLYSLGVTFYQLLTGRLPFEGKDLLEWFHAHLAKEPLPPHQVVPEVAPILSALVMKLLSKRAEERYQGAEGVLFDLERIRRGEEDFPLGQWDVPARFLLPQRLYGRQAEVKTLLSAFERVEQEGRLEWVLVRGYSGIGKSSVVQELHKPVLQRRGFFLQGKFDPFQRDVPYQTLVQALRGLIQHLLAGSDEEVAAWRQRLQEALDGQGQVLLSMVPQLELVLGKQPAVAELPPGGARDRVHRLIQRLLSVFATSERPLVLFLDDLQWADLASLELLRYLTSHPDTPPLLLVGAYRDNEVDPTHPLTLTLAEARKAGARIEDIHLGALSPEQTRQLVTDALPGANPDVVAPLSALVWEKTAGNPFFLLQLLQTLHQEELVTRAPEGGWCWDEAGVQARGYSDNVVDFMAGRLRQLPTDTQHLLQLAACVGSRFPVSILSLLTQKDALQVESGLEPALLEGLVVQAEPQHLRFLHDRIQQAAYGLLLDEERKVLHLRIGRMLLRDLSAEKLEERLFDVVGQLNAGVELMVDAEERTRLAHLNAQAGFRALDSTAHHSAVGYFTHAFSLLPGDPWESHHALTFKMRLAQVNSELMLGHVDKAVQLVEEALSHARTRTDMVAAYFLRSRLHTIAGNIQAGVTLLLECVEKFGIAMPLAPPIEELLRAEVELGHLLEQHSVEEILSRPSLTDPDLTATLNVLSSLSSSALFFSPTLCTLSAMQAAILTIRHGSTEASAHSFVICANWYASTRRKYSEAQTLGRLARDLSERYPRSPHKTKVLLLLAPILCLTTPFAQVRELLLTAFQQAILVGDSAVASTYCFAITRLLLLEGHELSEVHERSKPFVDFARKSIYPAFAHLTHYNQRFVQQLRGLTSSFSSVEGEGFDEASVEKEFARSGSIHFYSPFLYIKMRSRFMCGDYEQARQARAMAAEKVSKAPGDTMTFVYHLYGALTLAACHRSASPAEQQEFLVDIGKHRQQLADWAAGCPENFLAAEKLVSAELARLSGNTEEALRAYEATILAAREYDTPQYVGLAGELAARFGKSLGLPSLATGYIRQAHAAYSQWGAHGKARQLEELWPQLLSVPASAEDTTTTQGTGSQRVDSLAVIKAQQAISSEIRLERLVATLMRVTLESAGAQRGALLLLQDDALQLVASQPSSPSDNGRPSADALPLSLLSYVRRTCEHVLINDTAQPHPFCSDAYFTSSPARSVLCLPLRRQDAFYGLLYLENSLTPEAFSPNRLSLLEHLAIQATISIENARLYSDVQKVEAALRQANEKLEARVQQRTYELKRAQARLVETARRAGMAEVASNVLHDVGNALTSIVVDTTLMRDAVASSRVSRIRRVAALLGDNRENLADFLTQDSRGRHLEDYLTQLAEELEQEQSSLVKRLEAMDSNVSRVRSIVEGQMAHATSTLLLEECDLGELVEEALRLQHDALQQAQVTVSREVQALPPVKTDKHKVLTILLNLLSNARQALEAFPQPAPQLTVRLEQEEGWVRLQVVDTGVGIHPDIIPRLFTQGFTTRPQGHGIGLHSSALAAQLMGGRLSLDSEGPGRGATATLLLPLRSSSSPTQH</sequence>
<dbReference type="PANTHER" id="PTHR43642:SF1">
    <property type="entry name" value="HYBRID SIGNAL TRANSDUCTION HISTIDINE KINASE G"/>
    <property type="match status" value="1"/>
</dbReference>
<dbReference type="InterPro" id="IPR036890">
    <property type="entry name" value="HATPase_C_sf"/>
</dbReference>
<dbReference type="CDD" id="cd14014">
    <property type="entry name" value="STKc_PknB_like"/>
    <property type="match status" value="1"/>
</dbReference>
<dbReference type="SUPFAM" id="SSF52540">
    <property type="entry name" value="P-loop containing nucleoside triphosphate hydrolases"/>
    <property type="match status" value="1"/>
</dbReference>
<name>A0ABY9X0S6_9BACT</name>
<evidence type="ECO:0000313" key="7">
    <source>
        <dbReference type="Proteomes" id="UP001611383"/>
    </source>
</evidence>
<dbReference type="InterPro" id="IPR027417">
    <property type="entry name" value="P-loop_NTPase"/>
</dbReference>
<dbReference type="Gene3D" id="3.40.50.300">
    <property type="entry name" value="P-loop containing nucleotide triphosphate hydrolases"/>
    <property type="match status" value="1"/>
</dbReference>
<dbReference type="SMART" id="SM00065">
    <property type="entry name" value="GAF"/>
    <property type="match status" value="1"/>
</dbReference>
<dbReference type="InterPro" id="IPR029016">
    <property type="entry name" value="GAF-like_dom_sf"/>
</dbReference>
<dbReference type="Gene3D" id="1.10.510.10">
    <property type="entry name" value="Transferase(Phosphotransferase) domain 1"/>
    <property type="match status" value="1"/>
</dbReference>
<dbReference type="PANTHER" id="PTHR43642">
    <property type="entry name" value="HYBRID SIGNAL TRANSDUCTION HISTIDINE KINASE G"/>
    <property type="match status" value="1"/>
</dbReference>
<dbReference type="InterPro" id="IPR003018">
    <property type="entry name" value="GAF"/>
</dbReference>
<feature type="domain" description="Histidine kinase" evidence="5">
    <location>
        <begin position="1499"/>
        <end position="1756"/>
    </location>
</feature>
<dbReference type="InterPro" id="IPR041664">
    <property type="entry name" value="AAA_16"/>
</dbReference>
<dbReference type="PROSITE" id="PS50011">
    <property type="entry name" value="PROTEIN_KINASE_DOM"/>
    <property type="match status" value="1"/>
</dbReference>
<feature type="domain" description="Protein kinase" evidence="4">
    <location>
        <begin position="7"/>
        <end position="268"/>
    </location>
</feature>
<dbReference type="InterPro" id="IPR008271">
    <property type="entry name" value="Ser/Thr_kinase_AS"/>
</dbReference>
<dbReference type="InterPro" id="IPR000719">
    <property type="entry name" value="Prot_kinase_dom"/>
</dbReference>
<dbReference type="SUPFAM" id="SSF55781">
    <property type="entry name" value="GAF domain-like"/>
    <property type="match status" value="1"/>
</dbReference>
<protein>
    <recommendedName>
        <fullName evidence="2">histidine kinase</fullName>
        <ecNumber evidence="2">2.7.13.3</ecNumber>
    </recommendedName>
</protein>
<proteinExistence type="predicted"/>
<organism evidence="6 7">
    <name type="scientific">Archangium minus</name>
    <dbReference type="NCBI Taxonomy" id="83450"/>
    <lineage>
        <taxon>Bacteria</taxon>
        <taxon>Pseudomonadati</taxon>
        <taxon>Myxococcota</taxon>
        <taxon>Myxococcia</taxon>
        <taxon>Myxococcales</taxon>
        <taxon>Cystobacterineae</taxon>
        <taxon>Archangiaceae</taxon>
        <taxon>Archangium</taxon>
    </lineage>
</organism>
<dbReference type="EC" id="2.7.13.3" evidence="2"/>
<dbReference type="Gene3D" id="3.30.565.10">
    <property type="entry name" value="Histidine kinase-like ATPase, C-terminal domain"/>
    <property type="match status" value="1"/>
</dbReference>
<dbReference type="SUPFAM" id="SSF55874">
    <property type="entry name" value="ATPase domain of HSP90 chaperone/DNA topoisomerase II/histidine kinase"/>
    <property type="match status" value="1"/>
</dbReference>
<evidence type="ECO:0000256" key="3">
    <source>
        <dbReference type="SAM" id="Coils"/>
    </source>
</evidence>
<dbReference type="Gene3D" id="1.10.287.130">
    <property type="match status" value="1"/>
</dbReference>
<accession>A0ABY9X0S6</accession>
<dbReference type="SUPFAM" id="SSF56112">
    <property type="entry name" value="Protein kinase-like (PK-like)"/>
    <property type="match status" value="1"/>
</dbReference>
<feature type="coiled-coil region" evidence="3">
    <location>
        <begin position="1445"/>
        <end position="1483"/>
    </location>
</feature>
<dbReference type="InterPro" id="IPR003594">
    <property type="entry name" value="HATPase_dom"/>
</dbReference>
<evidence type="ECO:0000256" key="2">
    <source>
        <dbReference type="ARBA" id="ARBA00012438"/>
    </source>
</evidence>
<dbReference type="PROSITE" id="PS00108">
    <property type="entry name" value="PROTEIN_KINASE_ST"/>
    <property type="match status" value="1"/>
</dbReference>
<dbReference type="SMART" id="SM00220">
    <property type="entry name" value="S_TKc"/>
    <property type="match status" value="1"/>
</dbReference>
<evidence type="ECO:0000313" key="6">
    <source>
        <dbReference type="EMBL" id="WNG49007.1"/>
    </source>
</evidence>
<dbReference type="RefSeq" id="WP_395806675.1">
    <property type="nucleotide sequence ID" value="NZ_CP043494.1"/>
</dbReference>
<dbReference type="InterPro" id="IPR005467">
    <property type="entry name" value="His_kinase_dom"/>
</dbReference>
<dbReference type="PRINTS" id="PR00344">
    <property type="entry name" value="BCTRLSENSOR"/>
</dbReference>
<dbReference type="SMART" id="SM00387">
    <property type="entry name" value="HATPase_c"/>
    <property type="match status" value="1"/>
</dbReference>
<keyword evidence="7" id="KW-1185">Reference proteome</keyword>
<dbReference type="InterPro" id="IPR004358">
    <property type="entry name" value="Sig_transdc_His_kin-like_C"/>
</dbReference>
<dbReference type="Pfam" id="PF00069">
    <property type="entry name" value="Pkinase"/>
    <property type="match status" value="1"/>
</dbReference>
<keyword evidence="3" id="KW-0175">Coiled coil</keyword>